<dbReference type="PANTHER" id="PTHR12080">
    <property type="entry name" value="SIGNALING LYMPHOCYTIC ACTIVATION MOLECULE"/>
    <property type="match status" value="1"/>
</dbReference>
<feature type="non-terminal residue" evidence="6">
    <location>
        <position position="1"/>
    </location>
</feature>
<evidence type="ECO:0000256" key="2">
    <source>
        <dbReference type="ARBA" id="ARBA00022729"/>
    </source>
</evidence>
<dbReference type="GO" id="GO:0016020">
    <property type="term" value="C:membrane"/>
    <property type="evidence" value="ECO:0007669"/>
    <property type="project" value="UniProtKB-SubCell"/>
</dbReference>
<dbReference type="PANTHER" id="PTHR12080:SF59">
    <property type="entry name" value="HEPATIC AND GLIAL CELL ADHESION MOLECULE"/>
    <property type="match status" value="1"/>
</dbReference>
<protein>
    <submittedName>
        <fullName evidence="6">CD48 protein</fullName>
    </submittedName>
</protein>
<name>A0A7K9UFV2_9AVES</name>
<dbReference type="SUPFAM" id="SSF48726">
    <property type="entry name" value="Immunoglobulin"/>
    <property type="match status" value="2"/>
</dbReference>
<dbReference type="Gene3D" id="2.60.40.10">
    <property type="entry name" value="Immunoglobulins"/>
    <property type="match status" value="2"/>
</dbReference>
<organism evidence="6 7">
    <name type="scientific">Chloroceryle aenea</name>
    <name type="common">American pygmy kingfisher</name>
    <dbReference type="NCBI Taxonomy" id="176938"/>
    <lineage>
        <taxon>Eukaryota</taxon>
        <taxon>Metazoa</taxon>
        <taxon>Chordata</taxon>
        <taxon>Craniata</taxon>
        <taxon>Vertebrata</taxon>
        <taxon>Euteleostomi</taxon>
        <taxon>Archelosauria</taxon>
        <taxon>Archosauria</taxon>
        <taxon>Dinosauria</taxon>
        <taxon>Saurischia</taxon>
        <taxon>Theropoda</taxon>
        <taxon>Coelurosauria</taxon>
        <taxon>Aves</taxon>
        <taxon>Neognathae</taxon>
        <taxon>Neoaves</taxon>
        <taxon>Telluraves</taxon>
        <taxon>Coraciimorphae</taxon>
        <taxon>Coraciiformes</taxon>
        <taxon>Cerylidae</taxon>
        <taxon>Chloroceryle</taxon>
    </lineage>
</organism>
<dbReference type="PROSITE" id="PS50835">
    <property type="entry name" value="IG_LIKE"/>
    <property type="match status" value="1"/>
</dbReference>
<dbReference type="InterPro" id="IPR007110">
    <property type="entry name" value="Ig-like_dom"/>
</dbReference>
<keyword evidence="4" id="KW-0325">Glycoprotein</keyword>
<comment type="subcellular location">
    <subcellularLocation>
        <location evidence="1">Membrane</location>
    </subcellularLocation>
</comment>
<evidence type="ECO:0000313" key="7">
    <source>
        <dbReference type="Proteomes" id="UP000579406"/>
    </source>
</evidence>
<evidence type="ECO:0000313" key="6">
    <source>
        <dbReference type="EMBL" id="NXI59328.1"/>
    </source>
</evidence>
<proteinExistence type="predicted"/>
<feature type="domain" description="Ig-like" evidence="5">
    <location>
        <begin position="102"/>
        <end position="184"/>
    </location>
</feature>
<dbReference type="AlphaFoldDB" id="A0A7K9UFV2"/>
<dbReference type="Proteomes" id="UP000579406">
    <property type="component" value="Unassembled WGS sequence"/>
</dbReference>
<keyword evidence="7" id="KW-1185">Reference proteome</keyword>
<comment type="caution">
    <text evidence="6">The sequence shown here is derived from an EMBL/GenBank/DDBJ whole genome shotgun (WGS) entry which is preliminary data.</text>
</comment>
<keyword evidence="3" id="KW-0472">Membrane</keyword>
<dbReference type="InterPro" id="IPR015631">
    <property type="entry name" value="CD2/SLAM_rcpt"/>
</dbReference>
<reference evidence="6 7" key="1">
    <citation type="submission" date="2019-09" db="EMBL/GenBank/DDBJ databases">
        <title>Bird 10,000 Genomes (B10K) Project - Family phase.</title>
        <authorList>
            <person name="Zhang G."/>
        </authorList>
    </citation>
    <scope>NUCLEOTIDE SEQUENCE [LARGE SCALE GENOMIC DNA]</scope>
    <source>
        <strain evidence="6">B10K-DU-001-61</strain>
        <tissue evidence="6">Muscle</tissue>
    </source>
</reference>
<feature type="non-terminal residue" evidence="6">
    <location>
        <position position="184"/>
    </location>
</feature>
<dbReference type="InterPro" id="IPR036179">
    <property type="entry name" value="Ig-like_dom_sf"/>
</dbReference>
<gene>
    <name evidence="6" type="primary">Cd48</name>
    <name evidence="6" type="ORF">CHLAEN_R06279</name>
</gene>
<dbReference type="GO" id="GO:0005911">
    <property type="term" value="C:cell-cell junction"/>
    <property type="evidence" value="ECO:0007669"/>
    <property type="project" value="TreeGrafter"/>
</dbReference>
<accession>A0A7K9UFV2</accession>
<dbReference type="InterPro" id="IPR013098">
    <property type="entry name" value="Ig_I-set"/>
</dbReference>
<sequence length="184" mass="20398">RLAAAGSSVLMHAPDVNSSNVIEWEYIRNTTSEFILQYYLTVKTPAIYPAYEGRVVFYPRNGSVLLRGVQRTDSGVYKATVDLMQHKTRTTLLEVIKPVPQPELQCSSNPAGSPINLSCMVPEGTVDSISWKKEGLPLPPKKFLLLFEDMSILQPKNGEKLDCGSYSCNVSNSVSWKEATLNLT</sequence>
<evidence type="ECO:0000256" key="1">
    <source>
        <dbReference type="ARBA" id="ARBA00004370"/>
    </source>
</evidence>
<dbReference type="OrthoDB" id="6353782at2759"/>
<evidence type="ECO:0000256" key="4">
    <source>
        <dbReference type="ARBA" id="ARBA00023180"/>
    </source>
</evidence>
<evidence type="ECO:0000259" key="5">
    <source>
        <dbReference type="PROSITE" id="PS50835"/>
    </source>
</evidence>
<keyword evidence="2" id="KW-0732">Signal</keyword>
<evidence type="ECO:0000256" key="3">
    <source>
        <dbReference type="ARBA" id="ARBA00023136"/>
    </source>
</evidence>
<dbReference type="EMBL" id="VWZY01012027">
    <property type="protein sequence ID" value="NXI59328.1"/>
    <property type="molecule type" value="Genomic_DNA"/>
</dbReference>
<dbReference type="InterPro" id="IPR013783">
    <property type="entry name" value="Ig-like_fold"/>
</dbReference>
<dbReference type="Pfam" id="PF07679">
    <property type="entry name" value="I-set"/>
    <property type="match status" value="1"/>
</dbReference>